<reference evidence="1 2" key="1">
    <citation type="journal article" date="2024" name="Int. J. Syst. Evol. Microbiol.">
        <title>Clostridium omnivorum sp. nov., isolated from anoxic soil under the treatment of reductive soil disinfestation.</title>
        <authorList>
            <person name="Ueki A."/>
            <person name="Tonouchi A."/>
            <person name="Kaku N."/>
            <person name="Honma S."/>
            <person name="Ueki K."/>
        </authorList>
    </citation>
    <scope>NUCLEOTIDE SEQUENCE [LARGE SCALE GENOMIC DNA]</scope>
    <source>
        <strain evidence="1 2">E14</strain>
    </source>
</reference>
<evidence type="ECO:0000313" key="1">
    <source>
        <dbReference type="EMBL" id="GLC32227.1"/>
    </source>
</evidence>
<comment type="caution">
    <text evidence="1">The sequence shown here is derived from an EMBL/GenBank/DDBJ whole genome shotgun (WGS) entry which is preliminary data.</text>
</comment>
<organism evidence="1 2">
    <name type="scientific">Clostridium omnivorum</name>
    <dbReference type="NCBI Taxonomy" id="1604902"/>
    <lineage>
        <taxon>Bacteria</taxon>
        <taxon>Bacillati</taxon>
        <taxon>Bacillota</taxon>
        <taxon>Clostridia</taxon>
        <taxon>Eubacteriales</taxon>
        <taxon>Clostridiaceae</taxon>
        <taxon>Clostridium</taxon>
    </lineage>
</organism>
<accession>A0ABQ5NAY1</accession>
<dbReference type="RefSeq" id="WP_264851535.1">
    <property type="nucleotide sequence ID" value="NZ_BRXR01000001.1"/>
</dbReference>
<proteinExistence type="predicted"/>
<name>A0ABQ5NAY1_9CLOT</name>
<sequence length="163" mass="19077">MDTIKDEFIRLCETDKYLIESNLHFIGKGSGRKVYAIDENYVIKVPRNTSGVLQNKVENNIFNSANESLKEYLCPIEYYKNDIIIMKRALPLNSIITNRGLNMLQILNTRKKSEFFKEMKPLLKYYDLLYEDIIAISSWGILNNKPVLIDYGCTNKIYDKYLV</sequence>
<keyword evidence="2" id="KW-1185">Reference proteome</keyword>
<protein>
    <recommendedName>
        <fullName evidence="3">Serine/threonine protein kinase</fullName>
    </recommendedName>
</protein>
<dbReference type="Proteomes" id="UP001208567">
    <property type="component" value="Unassembled WGS sequence"/>
</dbReference>
<dbReference type="EMBL" id="BRXR01000001">
    <property type="protein sequence ID" value="GLC32227.1"/>
    <property type="molecule type" value="Genomic_DNA"/>
</dbReference>
<evidence type="ECO:0000313" key="2">
    <source>
        <dbReference type="Proteomes" id="UP001208567"/>
    </source>
</evidence>
<gene>
    <name evidence="1" type="ORF">bsdE14_36370</name>
</gene>
<evidence type="ECO:0008006" key="3">
    <source>
        <dbReference type="Google" id="ProtNLM"/>
    </source>
</evidence>